<dbReference type="Pfam" id="PF00941">
    <property type="entry name" value="FAD_binding_5"/>
    <property type="match status" value="1"/>
</dbReference>
<feature type="domain" description="FAD-binding PCMH-type" evidence="3">
    <location>
        <begin position="1"/>
        <end position="233"/>
    </location>
</feature>
<dbReference type="Gene3D" id="3.30.390.50">
    <property type="entry name" value="CO dehydrogenase flavoprotein, C-terminal domain"/>
    <property type="match status" value="1"/>
</dbReference>
<dbReference type="InterPro" id="IPR036318">
    <property type="entry name" value="FAD-bd_PCMH-like_sf"/>
</dbReference>
<dbReference type="Gene3D" id="3.30.465.10">
    <property type="match status" value="2"/>
</dbReference>
<dbReference type="EMBL" id="FNTI01000001">
    <property type="protein sequence ID" value="SEE20658.1"/>
    <property type="molecule type" value="Genomic_DNA"/>
</dbReference>
<evidence type="ECO:0000313" key="4">
    <source>
        <dbReference type="EMBL" id="SEE20658.1"/>
    </source>
</evidence>
<evidence type="ECO:0000256" key="1">
    <source>
        <dbReference type="ARBA" id="ARBA00022630"/>
    </source>
</evidence>
<dbReference type="GO" id="GO:0016491">
    <property type="term" value="F:oxidoreductase activity"/>
    <property type="evidence" value="ECO:0007669"/>
    <property type="project" value="InterPro"/>
</dbReference>
<reference evidence="4 5" key="1">
    <citation type="submission" date="2016-10" db="EMBL/GenBank/DDBJ databases">
        <authorList>
            <person name="de Groot N.N."/>
        </authorList>
    </citation>
    <scope>NUCLEOTIDE SEQUENCE [LARGE SCALE GENOMIC DNA]</scope>
    <source>
        <strain evidence="4 5">GAS522</strain>
    </source>
</reference>
<dbReference type="PANTHER" id="PTHR42659:SF9">
    <property type="entry name" value="XANTHINE DEHYDROGENASE FAD-BINDING SUBUNIT XDHB-RELATED"/>
    <property type="match status" value="1"/>
</dbReference>
<dbReference type="InterPro" id="IPR036683">
    <property type="entry name" value="CO_DH_flav_C_dom_sf"/>
</dbReference>
<dbReference type="Pfam" id="PF03450">
    <property type="entry name" value="CO_deh_flav_C"/>
    <property type="match status" value="1"/>
</dbReference>
<sequence length="340" mass="37228">MQPFQFSRTGDLLSAYSAYRAADEGADAAHSRSQYLAGGTTLIDLMKLGVMRPDRVVDINDLDQTDAGRIEFAGNLLRLGALTRMSTVADHPDVRRDFPVIAESLQLAASAQIRNMASLGGNVLQRTRCSYFRDTSYSNCNKREPGSGCAALDGINRGHAVLGISERCIATYPGDFAQALIALDAQVEVMGRNGPRELPFANLHRQPGQTPHLETTLGPGELIAAFRITRAPFTRRSLFLKVRDRQSYEFALASAAVAIDLDRDTVKQARIALGGVATVPWRAHEAEASLKNRRLDEAAMSRAADLAFADARPREHNAFKIELGKRTLMRAFRQAAAMEI</sequence>
<evidence type="ECO:0000313" key="5">
    <source>
        <dbReference type="Proteomes" id="UP000183208"/>
    </source>
</evidence>
<dbReference type="PANTHER" id="PTHR42659">
    <property type="entry name" value="XANTHINE DEHYDROGENASE SUBUNIT C-RELATED"/>
    <property type="match status" value="1"/>
</dbReference>
<accession>A0A1M7GKI6</accession>
<proteinExistence type="predicted"/>
<dbReference type="InterPro" id="IPR002346">
    <property type="entry name" value="Mopterin_DH_FAD-bd"/>
</dbReference>
<dbReference type="RefSeq" id="WP_074827919.1">
    <property type="nucleotide sequence ID" value="NZ_FNTI01000001.1"/>
</dbReference>
<dbReference type="Proteomes" id="UP000183208">
    <property type="component" value="Unassembled WGS sequence"/>
</dbReference>
<dbReference type="AlphaFoldDB" id="A0A1M7GKI6"/>
<dbReference type="PROSITE" id="PS51387">
    <property type="entry name" value="FAD_PCMH"/>
    <property type="match status" value="1"/>
</dbReference>
<dbReference type="Gene3D" id="3.30.43.10">
    <property type="entry name" value="Uridine Diphospho-n-acetylenolpyruvylglucosamine Reductase, domain 2"/>
    <property type="match status" value="1"/>
</dbReference>
<dbReference type="SMART" id="SM01092">
    <property type="entry name" value="CO_deh_flav_C"/>
    <property type="match status" value="1"/>
</dbReference>
<dbReference type="SUPFAM" id="SSF55447">
    <property type="entry name" value="CO dehydrogenase flavoprotein C-terminal domain-like"/>
    <property type="match status" value="1"/>
</dbReference>
<dbReference type="InterPro" id="IPR016169">
    <property type="entry name" value="FAD-bd_PCMH_sub2"/>
</dbReference>
<dbReference type="InterPro" id="IPR016167">
    <property type="entry name" value="FAD-bd_PCMH_sub1"/>
</dbReference>
<dbReference type="InterPro" id="IPR005107">
    <property type="entry name" value="CO_DH_flav_C"/>
</dbReference>
<dbReference type="SUPFAM" id="SSF56176">
    <property type="entry name" value="FAD-binding/transporter-associated domain-like"/>
    <property type="match status" value="1"/>
</dbReference>
<evidence type="ECO:0000256" key="2">
    <source>
        <dbReference type="ARBA" id="ARBA00022827"/>
    </source>
</evidence>
<organism evidence="4 5">
    <name type="scientific">Bradyrhizobium lablabi</name>
    <dbReference type="NCBI Taxonomy" id="722472"/>
    <lineage>
        <taxon>Bacteria</taxon>
        <taxon>Pseudomonadati</taxon>
        <taxon>Pseudomonadota</taxon>
        <taxon>Alphaproteobacteria</taxon>
        <taxon>Hyphomicrobiales</taxon>
        <taxon>Nitrobacteraceae</taxon>
        <taxon>Bradyrhizobium</taxon>
    </lineage>
</organism>
<evidence type="ECO:0000259" key="3">
    <source>
        <dbReference type="PROSITE" id="PS51387"/>
    </source>
</evidence>
<dbReference type="GO" id="GO:0071949">
    <property type="term" value="F:FAD binding"/>
    <property type="evidence" value="ECO:0007669"/>
    <property type="project" value="InterPro"/>
</dbReference>
<dbReference type="InterPro" id="IPR051312">
    <property type="entry name" value="Diverse_Substr_Oxidored"/>
</dbReference>
<protein>
    <submittedName>
        <fullName evidence="4">Xanthine dehydrogenase YagS FAD-binding subunit</fullName>
    </submittedName>
</protein>
<gene>
    <name evidence="4" type="ORF">SAMN05444171_6648</name>
</gene>
<keyword evidence="2" id="KW-0274">FAD</keyword>
<keyword evidence="1" id="KW-0285">Flavoprotein</keyword>
<name>A0A1M7GKI6_9BRAD</name>
<dbReference type="OrthoDB" id="9814706at2"/>
<dbReference type="InterPro" id="IPR016166">
    <property type="entry name" value="FAD-bd_PCMH"/>
</dbReference>